<dbReference type="STRING" id="872970.SAMN04488134_103140"/>
<dbReference type="Proteomes" id="UP000199300">
    <property type="component" value="Unassembled WGS sequence"/>
</dbReference>
<sequence length="144" mass="16610">MKFEERIYEFRKKGGFTQEEIANKLNVSRQTISNWETGTAQPTINKAIELANLYGISMNELVGVTEQAKQKSEVLSTLIHRKATIYLNPESDADIFLFKTALKHCEIIEVQPSSIRIIMQENKQMIEKLLFVKDIIGFEIEEED</sequence>
<name>A0A1H8LBD3_9BACI</name>
<proteinExistence type="predicted"/>
<evidence type="ECO:0000313" key="3">
    <source>
        <dbReference type="EMBL" id="SEO02028.1"/>
    </source>
</evidence>
<dbReference type="Gene3D" id="1.10.260.40">
    <property type="entry name" value="lambda repressor-like DNA-binding domains"/>
    <property type="match status" value="1"/>
</dbReference>
<protein>
    <submittedName>
        <fullName evidence="3">DNA-binding transcriptional regulator, XRE-family HTH domain</fullName>
    </submittedName>
</protein>
<organism evidence="3 4">
    <name type="scientific">Amphibacillus marinus</name>
    <dbReference type="NCBI Taxonomy" id="872970"/>
    <lineage>
        <taxon>Bacteria</taxon>
        <taxon>Bacillati</taxon>
        <taxon>Bacillota</taxon>
        <taxon>Bacilli</taxon>
        <taxon>Bacillales</taxon>
        <taxon>Bacillaceae</taxon>
        <taxon>Amphibacillus</taxon>
    </lineage>
</organism>
<dbReference type="PANTHER" id="PTHR46558:SF13">
    <property type="entry name" value="HTH-TYPE TRANSCRIPTIONAL REGULATOR IMMR"/>
    <property type="match status" value="1"/>
</dbReference>
<dbReference type="GO" id="GO:0003677">
    <property type="term" value="F:DNA binding"/>
    <property type="evidence" value="ECO:0007669"/>
    <property type="project" value="UniProtKB-KW"/>
</dbReference>
<dbReference type="CDD" id="cd00093">
    <property type="entry name" value="HTH_XRE"/>
    <property type="match status" value="1"/>
</dbReference>
<dbReference type="PROSITE" id="PS50943">
    <property type="entry name" value="HTH_CROC1"/>
    <property type="match status" value="1"/>
</dbReference>
<dbReference type="EMBL" id="FODJ01000003">
    <property type="protein sequence ID" value="SEO02028.1"/>
    <property type="molecule type" value="Genomic_DNA"/>
</dbReference>
<feature type="domain" description="HTH cro/C1-type" evidence="2">
    <location>
        <begin position="7"/>
        <end position="61"/>
    </location>
</feature>
<dbReference type="PANTHER" id="PTHR46558">
    <property type="entry name" value="TRACRIPTIONAL REGULATORY PROTEIN-RELATED-RELATED"/>
    <property type="match status" value="1"/>
</dbReference>
<dbReference type="AlphaFoldDB" id="A0A1H8LBD3"/>
<dbReference type="InterPro" id="IPR001387">
    <property type="entry name" value="Cro/C1-type_HTH"/>
</dbReference>
<dbReference type="InterPro" id="IPR010982">
    <property type="entry name" value="Lambda_DNA-bd_dom_sf"/>
</dbReference>
<accession>A0A1H8LBD3</accession>
<dbReference type="SUPFAM" id="SSF47413">
    <property type="entry name" value="lambda repressor-like DNA-binding domains"/>
    <property type="match status" value="1"/>
</dbReference>
<keyword evidence="1 3" id="KW-0238">DNA-binding</keyword>
<gene>
    <name evidence="3" type="ORF">SAMN04488134_103140</name>
</gene>
<dbReference type="Pfam" id="PF01381">
    <property type="entry name" value="HTH_3"/>
    <property type="match status" value="1"/>
</dbReference>
<keyword evidence="4" id="KW-1185">Reference proteome</keyword>
<reference evidence="3 4" key="1">
    <citation type="submission" date="2016-10" db="EMBL/GenBank/DDBJ databases">
        <authorList>
            <person name="de Groot N.N."/>
        </authorList>
    </citation>
    <scope>NUCLEOTIDE SEQUENCE [LARGE SCALE GENOMIC DNA]</scope>
    <source>
        <strain evidence="3 4">CGMCC 1.10434</strain>
    </source>
</reference>
<dbReference type="RefSeq" id="WP_218144080.1">
    <property type="nucleotide sequence ID" value="NZ_FODJ01000003.1"/>
</dbReference>
<evidence type="ECO:0000259" key="2">
    <source>
        <dbReference type="PROSITE" id="PS50943"/>
    </source>
</evidence>
<evidence type="ECO:0000256" key="1">
    <source>
        <dbReference type="ARBA" id="ARBA00023125"/>
    </source>
</evidence>
<evidence type="ECO:0000313" key="4">
    <source>
        <dbReference type="Proteomes" id="UP000199300"/>
    </source>
</evidence>
<dbReference type="SMART" id="SM00530">
    <property type="entry name" value="HTH_XRE"/>
    <property type="match status" value="1"/>
</dbReference>